<gene>
    <name evidence="2" type="ORF">P171DRAFT_432608</name>
</gene>
<keyword evidence="3" id="KW-1185">Reference proteome</keyword>
<evidence type="ECO:0000313" key="3">
    <source>
        <dbReference type="Proteomes" id="UP000799764"/>
    </source>
</evidence>
<dbReference type="InterPro" id="IPR024338">
    <property type="entry name" value="MID1/Yam8"/>
</dbReference>
<dbReference type="Proteomes" id="UP000799764">
    <property type="component" value="Unassembled WGS sequence"/>
</dbReference>
<comment type="caution">
    <text evidence="2">The sequence shown here is derived from an EMBL/GenBank/DDBJ whole genome shotgun (WGS) entry which is preliminary data.</text>
</comment>
<dbReference type="PANTHER" id="PTHR39142:SF1">
    <property type="entry name" value="AEL197CP"/>
    <property type="match status" value="1"/>
</dbReference>
<accession>A0A9P4PG29</accession>
<dbReference type="AlphaFoldDB" id="A0A9P4PG29"/>
<feature type="region of interest" description="Disordered" evidence="1">
    <location>
        <begin position="143"/>
        <end position="168"/>
    </location>
</feature>
<dbReference type="EMBL" id="MU001502">
    <property type="protein sequence ID" value="KAF2443327.1"/>
    <property type="molecule type" value="Genomic_DNA"/>
</dbReference>
<dbReference type="OrthoDB" id="5405745at2759"/>
<proteinExistence type="predicted"/>
<evidence type="ECO:0000313" key="2">
    <source>
        <dbReference type="EMBL" id="KAF2443327.1"/>
    </source>
</evidence>
<dbReference type="PANTHER" id="PTHR39142">
    <property type="entry name" value="MID1P"/>
    <property type="match status" value="1"/>
</dbReference>
<organism evidence="2 3">
    <name type="scientific">Karstenula rhodostoma CBS 690.94</name>
    <dbReference type="NCBI Taxonomy" id="1392251"/>
    <lineage>
        <taxon>Eukaryota</taxon>
        <taxon>Fungi</taxon>
        <taxon>Dikarya</taxon>
        <taxon>Ascomycota</taxon>
        <taxon>Pezizomycotina</taxon>
        <taxon>Dothideomycetes</taxon>
        <taxon>Pleosporomycetidae</taxon>
        <taxon>Pleosporales</taxon>
        <taxon>Massarineae</taxon>
        <taxon>Didymosphaeriaceae</taxon>
        <taxon>Karstenula</taxon>
    </lineage>
</organism>
<name>A0A9P4PG29_9PLEO</name>
<feature type="region of interest" description="Disordered" evidence="1">
    <location>
        <begin position="213"/>
        <end position="237"/>
    </location>
</feature>
<dbReference type="GO" id="GO:0098703">
    <property type="term" value="P:calcium ion import across plasma membrane"/>
    <property type="evidence" value="ECO:0007669"/>
    <property type="project" value="InterPro"/>
</dbReference>
<reference evidence="2" key="1">
    <citation type="journal article" date="2020" name="Stud. Mycol.">
        <title>101 Dothideomycetes genomes: a test case for predicting lifestyles and emergence of pathogens.</title>
        <authorList>
            <person name="Haridas S."/>
            <person name="Albert R."/>
            <person name="Binder M."/>
            <person name="Bloem J."/>
            <person name="Labutti K."/>
            <person name="Salamov A."/>
            <person name="Andreopoulos B."/>
            <person name="Baker S."/>
            <person name="Barry K."/>
            <person name="Bills G."/>
            <person name="Bluhm B."/>
            <person name="Cannon C."/>
            <person name="Castanera R."/>
            <person name="Culley D."/>
            <person name="Daum C."/>
            <person name="Ezra D."/>
            <person name="Gonzalez J."/>
            <person name="Henrissat B."/>
            <person name="Kuo A."/>
            <person name="Liang C."/>
            <person name="Lipzen A."/>
            <person name="Lutzoni F."/>
            <person name="Magnuson J."/>
            <person name="Mondo S."/>
            <person name="Nolan M."/>
            <person name="Ohm R."/>
            <person name="Pangilinan J."/>
            <person name="Park H.-J."/>
            <person name="Ramirez L."/>
            <person name="Alfaro M."/>
            <person name="Sun H."/>
            <person name="Tritt A."/>
            <person name="Yoshinaga Y."/>
            <person name="Zwiers L.-H."/>
            <person name="Turgeon B."/>
            <person name="Goodwin S."/>
            <person name="Spatafora J."/>
            <person name="Crous P."/>
            <person name="Grigoriev I."/>
        </authorList>
    </citation>
    <scope>NUCLEOTIDE SEQUENCE</scope>
    <source>
        <strain evidence="2">CBS 690.94</strain>
    </source>
</reference>
<evidence type="ECO:0000256" key="1">
    <source>
        <dbReference type="SAM" id="MobiDB-lite"/>
    </source>
</evidence>
<feature type="compositionally biased region" description="Low complexity" evidence="1">
    <location>
        <begin position="213"/>
        <end position="232"/>
    </location>
</feature>
<dbReference type="GO" id="GO:0005262">
    <property type="term" value="F:calcium channel activity"/>
    <property type="evidence" value="ECO:0007669"/>
    <property type="project" value="InterPro"/>
</dbReference>
<sequence>MQLPKLSPLQSRLLAFAITTCLVVVLWICFQPNYFAYAAEIPVPPGVVQHSEFEASIPPAPPDAPPIETIDRLEEEGNGDALYAPLFAYFDRSLVGRQQDDVLELKNNQLESIEIAPNKTKHFRFKKGQLGQRSILEEISIAPGREDASNGSSDPDGDSGESTQGDLVKRQAQSRLWVSANTCRQPTPTVIPVKDPVPQLTVPQLTLWVWTSTSSAPSRPSSSSERGRNSTTFNGGHANYTLATNEDVYLAVTAPPLTDDWTGSWSFEIAASTDQGYYHNYDNSTNFIYMVDTDSDSTLFITHNMTDFNETDRVNKWIEEHTGDNMPFDIYAFPDDAWSPMMGVERSYCGLKTQFESSRNLSVTTTTSITTQFGQGLPKGMFNVQGLETSMKYTGFLILNGTSNMTIDGTTTNGGGRVFQSFQWQTKADDTCQVIFGLTECSTVAYAVPSSPQWKNNDTGLISFYDTLAARYMQSFRRSLAQVACDTAGTAQYSLARTCADCEADYKAWLCTVLIPRCEDWSANATYLHPRNINTPFANGSLPSVDGMAFFPANSFDGPDSDSTASENVTTGYNASLRTRTAYNQSRIAAIDATIGPGPYKELLPCEDLCFDIVRSCPAQLGFACPEPPMRALSYGRRDERGKDLRCNYPGAVVDLTVDRNAGRRLLSSAGTVVLVAGLAAAWSLM</sequence>
<dbReference type="Pfam" id="PF12929">
    <property type="entry name" value="Mid1"/>
    <property type="match status" value="1"/>
</dbReference>
<protein>
    <recommendedName>
        <fullName evidence="4">Calcium channel subunit Mid1</fullName>
    </recommendedName>
</protein>
<evidence type="ECO:0008006" key="4">
    <source>
        <dbReference type="Google" id="ProtNLM"/>
    </source>
</evidence>